<proteinExistence type="predicted"/>
<dbReference type="EMBL" id="UINC01057001">
    <property type="protein sequence ID" value="SVB77703.1"/>
    <property type="molecule type" value="Genomic_DNA"/>
</dbReference>
<gene>
    <name evidence="1" type="ORF">METZ01_LOCUS230557</name>
</gene>
<dbReference type="AlphaFoldDB" id="A0A382GT07"/>
<organism evidence="1">
    <name type="scientific">marine metagenome</name>
    <dbReference type="NCBI Taxonomy" id="408172"/>
    <lineage>
        <taxon>unclassified sequences</taxon>
        <taxon>metagenomes</taxon>
        <taxon>ecological metagenomes</taxon>
    </lineage>
</organism>
<evidence type="ECO:0000313" key="1">
    <source>
        <dbReference type="EMBL" id="SVB77703.1"/>
    </source>
</evidence>
<name>A0A382GT07_9ZZZZ</name>
<accession>A0A382GT07</accession>
<sequence>MGSYAFSHRNRCRVFFRQSLGQSNLLLDSKQDSPSAGSPLIKADSTEEIKLPDITEKVERFTVVKGC</sequence>
<reference evidence="1" key="1">
    <citation type="submission" date="2018-05" db="EMBL/GenBank/DDBJ databases">
        <authorList>
            <person name="Lanie J.A."/>
            <person name="Ng W.-L."/>
            <person name="Kazmierczak K.M."/>
            <person name="Andrzejewski T.M."/>
            <person name="Davidsen T.M."/>
            <person name="Wayne K.J."/>
            <person name="Tettelin H."/>
            <person name="Glass J.I."/>
            <person name="Rusch D."/>
            <person name="Podicherti R."/>
            <person name="Tsui H.-C.T."/>
            <person name="Winkler M.E."/>
        </authorList>
    </citation>
    <scope>NUCLEOTIDE SEQUENCE</scope>
</reference>
<protein>
    <submittedName>
        <fullName evidence="1">Uncharacterized protein</fullName>
    </submittedName>
</protein>